<evidence type="ECO:0000256" key="1">
    <source>
        <dbReference type="SAM" id="MobiDB-lite"/>
    </source>
</evidence>
<name>A0AAV7J4B8_COTGL</name>
<feature type="transmembrane region" description="Helical" evidence="2">
    <location>
        <begin position="33"/>
        <end position="53"/>
    </location>
</feature>
<evidence type="ECO:0000256" key="2">
    <source>
        <dbReference type="SAM" id="Phobius"/>
    </source>
</evidence>
<proteinExistence type="predicted"/>
<feature type="region of interest" description="Disordered" evidence="1">
    <location>
        <begin position="139"/>
        <end position="164"/>
    </location>
</feature>
<evidence type="ECO:0000313" key="4">
    <source>
        <dbReference type="Proteomes" id="UP000826195"/>
    </source>
</evidence>
<dbReference type="EMBL" id="JAHXZJ010000001">
    <property type="protein sequence ID" value="KAH0566632.1"/>
    <property type="molecule type" value="Genomic_DNA"/>
</dbReference>
<dbReference type="Proteomes" id="UP000826195">
    <property type="component" value="Unassembled WGS sequence"/>
</dbReference>
<evidence type="ECO:0000313" key="3">
    <source>
        <dbReference type="EMBL" id="KAH0566632.1"/>
    </source>
</evidence>
<keyword evidence="2" id="KW-0472">Membrane</keyword>
<keyword evidence="2" id="KW-0812">Transmembrane</keyword>
<comment type="caution">
    <text evidence="3">The sequence shown here is derived from an EMBL/GenBank/DDBJ whole genome shotgun (WGS) entry which is preliminary data.</text>
</comment>
<dbReference type="AlphaFoldDB" id="A0AAV7J4B8"/>
<organism evidence="3 4">
    <name type="scientific">Cotesia glomerata</name>
    <name type="common">Lepidopteran parasitic wasp</name>
    <name type="synonym">Apanteles glomeratus</name>
    <dbReference type="NCBI Taxonomy" id="32391"/>
    <lineage>
        <taxon>Eukaryota</taxon>
        <taxon>Metazoa</taxon>
        <taxon>Ecdysozoa</taxon>
        <taxon>Arthropoda</taxon>
        <taxon>Hexapoda</taxon>
        <taxon>Insecta</taxon>
        <taxon>Pterygota</taxon>
        <taxon>Neoptera</taxon>
        <taxon>Endopterygota</taxon>
        <taxon>Hymenoptera</taxon>
        <taxon>Apocrita</taxon>
        <taxon>Ichneumonoidea</taxon>
        <taxon>Braconidae</taxon>
        <taxon>Microgastrinae</taxon>
        <taxon>Cotesia</taxon>
    </lineage>
</organism>
<feature type="compositionally biased region" description="Basic and acidic residues" evidence="1">
    <location>
        <begin position="142"/>
        <end position="158"/>
    </location>
</feature>
<sequence>MEVCSTDPLGSYERRECTRVSSFLEWLLLIYRYYIPSSLVAAVAVAVLVLTCTSENWEDNPRRFLCQRVLKYSGRIKRFSTENLETMAMSVDKTVCQGGKKFGLVVHEIFMRYEARRLVSIKTDGCEQRYQSSGCFISGSESQKEQKKKSVEKLDENKSNSPWR</sequence>
<reference evidence="3 4" key="1">
    <citation type="journal article" date="2021" name="J. Hered.">
        <title>A chromosome-level genome assembly of the parasitoid wasp, Cotesia glomerata (Hymenoptera: Braconidae).</title>
        <authorList>
            <person name="Pinto B.J."/>
            <person name="Weis J.J."/>
            <person name="Gamble T."/>
            <person name="Ode P.J."/>
            <person name="Paul R."/>
            <person name="Zaspel J.M."/>
        </authorList>
    </citation>
    <scope>NUCLEOTIDE SEQUENCE [LARGE SCALE GENOMIC DNA]</scope>
    <source>
        <strain evidence="3">CgM1</strain>
    </source>
</reference>
<accession>A0AAV7J4B8</accession>
<gene>
    <name evidence="3" type="ORF">KQX54_002691</name>
</gene>
<keyword evidence="4" id="KW-1185">Reference proteome</keyword>
<keyword evidence="2" id="KW-1133">Transmembrane helix</keyword>
<protein>
    <submittedName>
        <fullName evidence="3">Uncharacterized protein</fullName>
    </submittedName>
</protein>